<evidence type="ECO:0000313" key="4">
    <source>
        <dbReference type="Proteomes" id="UP001346149"/>
    </source>
</evidence>
<dbReference type="GO" id="GO:0005634">
    <property type="term" value="C:nucleus"/>
    <property type="evidence" value="ECO:0007669"/>
    <property type="project" value="InterPro"/>
</dbReference>
<gene>
    <name evidence="3" type="ORF">SAY86_008999</name>
</gene>
<comment type="caution">
    <text evidence="3">The sequence shown here is derived from an EMBL/GenBank/DDBJ whole genome shotgun (WGS) entry which is preliminary data.</text>
</comment>
<name>A0AAN7QBM3_TRANT</name>
<dbReference type="AlphaFoldDB" id="A0AAN7QBM3"/>
<feature type="domain" description="K-box" evidence="2">
    <location>
        <begin position="41"/>
        <end position="113"/>
    </location>
</feature>
<dbReference type="InterPro" id="IPR002487">
    <property type="entry name" value="TF_Kbox"/>
</dbReference>
<protein>
    <recommendedName>
        <fullName evidence="2">K-box domain-containing protein</fullName>
    </recommendedName>
</protein>
<dbReference type="Proteomes" id="UP001346149">
    <property type="component" value="Unassembled WGS sequence"/>
</dbReference>
<dbReference type="Pfam" id="PF01486">
    <property type="entry name" value="K-box"/>
    <property type="match status" value="1"/>
</dbReference>
<evidence type="ECO:0000313" key="3">
    <source>
        <dbReference type="EMBL" id="KAK4763231.1"/>
    </source>
</evidence>
<proteinExistence type="predicted"/>
<accession>A0AAN7QBM3</accession>
<feature type="region of interest" description="Disordered" evidence="1">
    <location>
        <begin position="119"/>
        <end position="140"/>
    </location>
</feature>
<dbReference type="EMBL" id="JAXQNO010000024">
    <property type="protein sequence ID" value="KAK4763231.1"/>
    <property type="molecule type" value="Genomic_DNA"/>
</dbReference>
<reference evidence="3 4" key="1">
    <citation type="journal article" date="2023" name="Hortic Res">
        <title>Pangenome of water caltrop reveals structural variations and asymmetric subgenome divergence after allopolyploidization.</title>
        <authorList>
            <person name="Zhang X."/>
            <person name="Chen Y."/>
            <person name="Wang L."/>
            <person name="Yuan Y."/>
            <person name="Fang M."/>
            <person name="Shi L."/>
            <person name="Lu R."/>
            <person name="Comes H.P."/>
            <person name="Ma Y."/>
            <person name="Chen Y."/>
            <person name="Huang G."/>
            <person name="Zhou Y."/>
            <person name="Zheng Z."/>
            <person name="Qiu Y."/>
        </authorList>
    </citation>
    <scope>NUCLEOTIDE SEQUENCE [LARGE SCALE GENOMIC DNA]</scope>
    <source>
        <strain evidence="3">F231</strain>
    </source>
</reference>
<feature type="region of interest" description="Disordered" evidence="1">
    <location>
        <begin position="18"/>
        <end position="41"/>
    </location>
</feature>
<feature type="compositionally biased region" description="Basic and acidic residues" evidence="1">
    <location>
        <begin position="18"/>
        <end position="29"/>
    </location>
</feature>
<evidence type="ECO:0000256" key="1">
    <source>
        <dbReference type="SAM" id="MobiDB-lite"/>
    </source>
</evidence>
<dbReference type="GO" id="GO:0003700">
    <property type="term" value="F:DNA-binding transcription factor activity"/>
    <property type="evidence" value="ECO:0007669"/>
    <property type="project" value="InterPro"/>
</dbReference>
<evidence type="ECO:0000259" key="2">
    <source>
        <dbReference type="Pfam" id="PF01486"/>
    </source>
</evidence>
<keyword evidence="4" id="KW-1185">Reference proteome</keyword>
<sequence>MAAKETRLTSILERYWNHRQEEKESKDADAQGSASENGGRSHVELLQLVQRLIEEPDSEDFSVTDLVELEKDLTAALTQTRSRKTQLMMEARMSLQEQDRLFREEKELLQQEVATLMANSSVGEEAGPSSKPPATLDLFQ</sequence>
<organism evidence="3 4">
    <name type="scientific">Trapa natans</name>
    <name type="common">Water chestnut</name>
    <dbReference type="NCBI Taxonomy" id="22666"/>
    <lineage>
        <taxon>Eukaryota</taxon>
        <taxon>Viridiplantae</taxon>
        <taxon>Streptophyta</taxon>
        <taxon>Embryophyta</taxon>
        <taxon>Tracheophyta</taxon>
        <taxon>Spermatophyta</taxon>
        <taxon>Magnoliopsida</taxon>
        <taxon>eudicotyledons</taxon>
        <taxon>Gunneridae</taxon>
        <taxon>Pentapetalae</taxon>
        <taxon>rosids</taxon>
        <taxon>malvids</taxon>
        <taxon>Myrtales</taxon>
        <taxon>Lythraceae</taxon>
        <taxon>Trapa</taxon>
    </lineage>
</organism>